<dbReference type="RefSeq" id="WP_201138571.1">
    <property type="nucleotide sequence ID" value="NZ_CAJNAS010000029.1"/>
</dbReference>
<keyword evidence="2" id="KW-1185">Reference proteome</keyword>
<dbReference type="Proteomes" id="UP000675121">
    <property type="component" value="Unassembled WGS sequence"/>
</dbReference>
<name>A0A9N8N6L7_9BURK</name>
<gene>
    <name evidence="1" type="ORF">R70211_06776</name>
</gene>
<dbReference type="EMBL" id="CAJNAS010000029">
    <property type="protein sequence ID" value="CAE6958707.1"/>
    <property type="molecule type" value="Genomic_DNA"/>
</dbReference>
<dbReference type="AlphaFoldDB" id="A0A9N8N6L7"/>
<reference evidence="1" key="1">
    <citation type="submission" date="2021-02" db="EMBL/GenBank/DDBJ databases">
        <authorList>
            <person name="Vanwijnsberghe S."/>
        </authorList>
    </citation>
    <scope>NUCLEOTIDE SEQUENCE</scope>
    <source>
        <strain evidence="1">R-70211</strain>
    </source>
</reference>
<comment type="caution">
    <text evidence="1">The sequence shown here is derived from an EMBL/GenBank/DDBJ whole genome shotgun (WGS) entry which is preliminary data.</text>
</comment>
<accession>A0A9N8N6L7</accession>
<proteinExistence type="predicted"/>
<evidence type="ECO:0000313" key="2">
    <source>
        <dbReference type="Proteomes" id="UP000675121"/>
    </source>
</evidence>
<evidence type="ECO:0000313" key="1">
    <source>
        <dbReference type="EMBL" id="CAE6958707.1"/>
    </source>
</evidence>
<sequence length="177" mass="19129">MAYHRLYHGGLGVSNVNYQMYPATALVPGDPLAPAAHKEAITFGLTRLLDFSQLDARRQAGLQQYLETATAQGAPMKQGDVIGLTIVPAKSLFYGYAWEVEKPETGVTLTVKMHTSGEVLATINASTAGSDGKPLTTPTWMLDNDVVDVELTAWPPNGPNDLRFSVSPIVFWPKIGN</sequence>
<protein>
    <submittedName>
        <fullName evidence="1">Uncharacterized protein</fullName>
    </submittedName>
</protein>
<organism evidence="1 2">
    <name type="scientific">Paraburkholderia domus</name>
    <dbReference type="NCBI Taxonomy" id="2793075"/>
    <lineage>
        <taxon>Bacteria</taxon>
        <taxon>Pseudomonadati</taxon>
        <taxon>Pseudomonadota</taxon>
        <taxon>Betaproteobacteria</taxon>
        <taxon>Burkholderiales</taxon>
        <taxon>Burkholderiaceae</taxon>
        <taxon>Paraburkholderia</taxon>
    </lineage>
</organism>